<reference evidence="2" key="1">
    <citation type="submission" date="2021-02" db="EMBL/GenBank/DDBJ databases">
        <authorList>
            <person name="Nowell W R."/>
        </authorList>
    </citation>
    <scope>NUCLEOTIDE SEQUENCE</scope>
</reference>
<evidence type="ECO:0000313" key="4">
    <source>
        <dbReference type="Proteomes" id="UP000663828"/>
    </source>
</evidence>
<feature type="region of interest" description="Disordered" evidence="1">
    <location>
        <begin position="1"/>
        <end position="20"/>
    </location>
</feature>
<feature type="compositionally biased region" description="Basic and acidic residues" evidence="1">
    <location>
        <begin position="11"/>
        <end position="20"/>
    </location>
</feature>
<name>A0A813WVM3_ADIRI</name>
<evidence type="ECO:0000313" key="3">
    <source>
        <dbReference type="EMBL" id="CAF1325332.1"/>
    </source>
</evidence>
<sequence>MTDLDPAPLHRSTEIKDLTHLTEKDKEHIAEDVQTRDSSIHRSPVVEDLAHVSLQDADKLLAADETK</sequence>
<accession>A0A813WVM3</accession>
<evidence type="ECO:0000256" key="1">
    <source>
        <dbReference type="SAM" id="MobiDB-lite"/>
    </source>
</evidence>
<proteinExistence type="predicted"/>
<dbReference type="AlphaFoldDB" id="A0A813WVM3"/>
<dbReference type="Proteomes" id="UP000663852">
    <property type="component" value="Unassembled WGS sequence"/>
</dbReference>
<dbReference type="EMBL" id="CAJNOR010000254">
    <property type="protein sequence ID" value="CAF0856557.1"/>
    <property type="molecule type" value="Genomic_DNA"/>
</dbReference>
<protein>
    <submittedName>
        <fullName evidence="2">Uncharacterized protein</fullName>
    </submittedName>
</protein>
<dbReference type="EMBL" id="CAJNOJ010000238">
    <property type="protein sequence ID" value="CAF1325332.1"/>
    <property type="molecule type" value="Genomic_DNA"/>
</dbReference>
<organism evidence="2 4">
    <name type="scientific">Adineta ricciae</name>
    <name type="common">Rotifer</name>
    <dbReference type="NCBI Taxonomy" id="249248"/>
    <lineage>
        <taxon>Eukaryota</taxon>
        <taxon>Metazoa</taxon>
        <taxon>Spiralia</taxon>
        <taxon>Gnathifera</taxon>
        <taxon>Rotifera</taxon>
        <taxon>Eurotatoria</taxon>
        <taxon>Bdelloidea</taxon>
        <taxon>Adinetida</taxon>
        <taxon>Adinetidae</taxon>
        <taxon>Adineta</taxon>
    </lineage>
</organism>
<gene>
    <name evidence="3" type="ORF">EDS130_LOCUS31889</name>
    <name evidence="2" type="ORF">XAT740_LOCUS5759</name>
</gene>
<comment type="caution">
    <text evidence="2">The sequence shown here is derived from an EMBL/GenBank/DDBJ whole genome shotgun (WGS) entry which is preliminary data.</text>
</comment>
<keyword evidence="4" id="KW-1185">Reference proteome</keyword>
<dbReference type="Proteomes" id="UP000663828">
    <property type="component" value="Unassembled WGS sequence"/>
</dbReference>
<dbReference type="OrthoDB" id="9977037at2759"/>
<evidence type="ECO:0000313" key="2">
    <source>
        <dbReference type="EMBL" id="CAF0856557.1"/>
    </source>
</evidence>